<sequence>MATRATEHYVAQRLSLKGQLCTLRYIGPVADKPGEWLGVEWDDPARGKHNGTYDGTVYFTCRSTSRTCASFLRPTQQWDPPRTFLQAVREKYMPEFHDSEADLVYFSGKQAEEIGFEKFHRRQAKLQGIHVLVLDRMCIQHQPPGSEDGDDAIATLCASITELDLSANLFETFDEVVDLCSRLPKLLVLTLDGNRFSVDTERKYPPLPAVQSLSLSETLLSAEEVNSLISHSFPSLRSLTLAKNEYSGLLRLPLSTSVSTLDLSDNNFASLSDLKGFHVDNPSLHTLLLKRNSISIVNAHQKADFCLPIRELDLSYNAIDSFAFFNEITPRTLPALKHLRVTGNPLYKDIVSADGKALTAEDGYMLTIARLPQLESLNYSKITEKERLNAETYYLGQIAIELANVPEDNVGDVLKKHPRYRDLCEEYGEPTIQRQLKKAAFDPNSLAARLVTLTFTLSPALSHNHSEHCWIEELPKSLPIYALLGLVGKRLGIMPLDLRLVLETNERDPVGLNAGYAGPEWWDSSDDEVEGNGEGEWVRREVEMVAGTRALGTFVEGMEASVRVETKR</sequence>
<evidence type="ECO:0000313" key="1">
    <source>
        <dbReference type="EMBL" id="KAK3725111.1"/>
    </source>
</evidence>
<evidence type="ECO:0000313" key="2">
    <source>
        <dbReference type="Proteomes" id="UP001281147"/>
    </source>
</evidence>
<gene>
    <name evidence="1" type="ORF">LTR37_000622</name>
</gene>
<reference evidence="1" key="1">
    <citation type="submission" date="2023-07" db="EMBL/GenBank/DDBJ databases">
        <title>Black Yeasts Isolated from many extreme environments.</title>
        <authorList>
            <person name="Coleine C."/>
            <person name="Stajich J.E."/>
            <person name="Selbmann L."/>
        </authorList>
    </citation>
    <scope>NUCLEOTIDE SEQUENCE</scope>
    <source>
        <strain evidence="1">CCFEE 5714</strain>
    </source>
</reference>
<proteinExistence type="predicted"/>
<organism evidence="1 2">
    <name type="scientific">Vermiconidia calcicola</name>
    <dbReference type="NCBI Taxonomy" id="1690605"/>
    <lineage>
        <taxon>Eukaryota</taxon>
        <taxon>Fungi</taxon>
        <taxon>Dikarya</taxon>
        <taxon>Ascomycota</taxon>
        <taxon>Pezizomycotina</taxon>
        <taxon>Dothideomycetes</taxon>
        <taxon>Dothideomycetidae</taxon>
        <taxon>Mycosphaerellales</taxon>
        <taxon>Extremaceae</taxon>
        <taxon>Vermiconidia</taxon>
    </lineage>
</organism>
<accession>A0ACC3P0K1</accession>
<protein>
    <submittedName>
        <fullName evidence="1">Uncharacterized protein</fullName>
    </submittedName>
</protein>
<keyword evidence="2" id="KW-1185">Reference proteome</keyword>
<dbReference type="EMBL" id="JAUTXU010000003">
    <property type="protein sequence ID" value="KAK3725111.1"/>
    <property type="molecule type" value="Genomic_DNA"/>
</dbReference>
<name>A0ACC3P0K1_9PEZI</name>
<comment type="caution">
    <text evidence="1">The sequence shown here is derived from an EMBL/GenBank/DDBJ whole genome shotgun (WGS) entry which is preliminary data.</text>
</comment>
<dbReference type="Proteomes" id="UP001281147">
    <property type="component" value="Unassembled WGS sequence"/>
</dbReference>